<comment type="caution">
    <text evidence="1">The sequence shown here is derived from an EMBL/GenBank/DDBJ whole genome shotgun (WGS) entry which is preliminary data.</text>
</comment>
<sequence length="197" mass="20983">MIDKNDADGLNRRTLMKKAATTAVVGTAVASGSASAEPTLEERYADPIRTESLFAKHAGDLMAMLSADGLVGTADVNSELHTRKTVGFGDIAKKNEGTAYLKGLSGRADEVVSVRKVDDGVVSITVEPETGRAYAFHEPESTDKTYLYNPDIGTRAVDTQACDSNCVCSSVICDNTRSAECEVCCDGDCQTNYFCNC</sequence>
<dbReference type="RefSeq" id="WP_227774196.1">
    <property type="nucleotide sequence ID" value="NZ_BAABKX010000015.1"/>
</dbReference>
<dbReference type="AlphaFoldDB" id="A0AAV3UL78"/>
<dbReference type="InterPro" id="IPR006311">
    <property type="entry name" value="TAT_signal"/>
</dbReference>
<organism evidence="1 2">
    <name type="scientific">Haladaptatus pallidirubidus</name>
    <dbReference type="NCBI Taxonomy" id="1008152"/>
    <lineage>
        <taxon>Archaea</taxon>
        <taxon>Methanobacteriati</taxon>
        <taxon>Methanobacteriota</taxon>
        <taxon>Stenosarchaea group</taxon>
        <taxon>Halobacteria</taxon>
        <taxon>Halobacteriales</taxon>
        <taxon>Haladaptataceae</taxon>
        <taxon>Haladaptatus</taxon>
    </lineage>
</organism>
<evidence type="ECO:0000313" key="1">
    <source>
        <dbReference type="EMBL" id="GAA5056141.1"/>
    </source>
</evidence>
<dbReference type="Proteomes" id="UP001501729">
    <property type="component" value="Unassembled WGS sequence"/>
</dbReference>
<reference evidence="1 2" key="1">
    <citation type="journal article" date="2019" name="Int. J. Syst. Evol. Microbiol.">
        <title>The Global Catalogue of Microorganisms (GCM) 10K type strain sequencing project: providing services to taxonomists for standard genome sequencing and annotation.</title>
        <authorList>
            <consortium name="The Broad Institute Genomics Platform"/>
            <consortium name="The Broad Institute Genome Sequencing Center for Infectious Disease"/>
            <person name="Wu L."/>
            <person name="Ma J."/>
        </authorList>
    </citation>
    <scope>NUCLEOTIDE SEQUENCE [LARGE SCALE GENOMIC DNA]</scope>
    <source>
        <strain evidence="1 2">JCM 17504</strain>
    </source>
</reference>
<dbReference type="PROSITE" id="PS51318">
    <property type="entry name" value="TAT"/>
    <property type="match status" value="1"/>
</dbReference>
<proteinExistence type="predicted"/>
<keyword evidence="2" id="KW-1185">Reference proteome</keyword>
<accession>A0AAV3UL78</accession>
<protein>
    <recommendedName>
        <fullName evidence="3">Tat (Twin-arginine translocation) pathway signal sequence</fullName>
    </recommendedName>
</protein>
<name>A0AAV3UL78_9EURY</name>
<gene>
    <name evidence="1" type="ORF">GCM10025751_36700</name>
</gene>
<dbReference type="GeneID" id="68614465"/>
<evidence type="ECO:0008006" key="3">
    <source>
        <dbReference type="Google" id="ProtNLM"/>
    </source>
</evidence>
<evidence type="ECO:0000313" key="2">
    <source>
        <dbReference type="Proteomes" id="UP001501729"/>
    </source>
</evidence>
<dbReference type="EMBL" id="BAABKX010000015">
    <property type="protein sequence ID" value="GAA5056141.1"/>
    <property type="molecule type" value="Genomic_DNA"/>
</dbReference>